<reference evidence="2" key="1">
    <citation type="journal article" date="2014" name="Front. Microbiol.">
        <title>High frequency of phylogenetically diverse reductive dehalogenase-homologous genes in deep subseafloor sedimentary metagenomes.</title>
        <authorList>
            <person name="Kawai M."/>
            <person name="Futagami T."/>
            <person name="Toyoda A."/>
            <person name="Takaki Y."/>
            <person name="Nishi S."/>
            <person name="Hori S."/>
            <person name="Arai W."/>
            <person name="Tsubouchi T."/>
            <person name="Morono Y."/>
            <person name="Uchiyama I."/>
            <person name="Ito T."/>
            <person name="Fujiyama A."/>
            <person name="Inagaki F."/>
            <person name="Takami H."/>
        </authorList>
    </citation>
    <scope>NUCLEOTIDE SEQUENCE</scope>
    <source>
        <strain evidence="2">Expedition CK06-06</strain>
    </source>
</reference>
<feature type="non-terminal residue" evidence="2">
    <location>
        <position position="1"/>
    </location>
</feature>
<sequence length="83" mass="9794">YSEEEQEEMETSPDEAYDNYAHTQGYMAEWDAATELVLNHKRKYDYQRNDGFGFKASSILLTIFILSHPLLILLVFDSLYMLY</sequence>
<keyword evidence="1" id="KW-1133">Transmembrane helix</keyword>
<evidence type="ECO:0000313" key="2">
    <source>
        <dbReference type="EMBL" id="GAH05841.1"/>
    </source>
</evidence>
<name>X1CC74_9ZZZZ</name>
<feature type="transmembrane region" description="Helical" evidence="1">
    <location>
        <begin position="52"/>
        <end position="76"/>
    </location>
</feature>
<keyword evidence="1" id="KW-0812">Transmembrane</keyword>
<protein>
    <submittedName>
        <fullName evidence="2">Uncharacterized protein</fullName>
    </submittedName>
</protein>
<accession>X1CC74</accession>
<comment type="caution">
    <text evidence="2">The sequence shown here is derived from an EMBL/GenBank/DDBJ whole genome shotgun (WGS) entry which is preliminary data.</text>
</comment>
<dbReference type="AlphaFoldDB" id="X1CC74"/>
<dbReference type="EMBL" id="BART01037167">
    <property type="protein sequence ID" value="GAH05841.1"/>
    <property type="molecule type" value="Genomic_DNA"/>
</dbReference>
<organism evidence="2">
    <name type="scientific">marine sediment metagenome</name>
    <dbReference type="NCBI Taxonomy" id="412755"/>
    <lineage>
        <taxon>unclassified sequences</taxon>
        <taxon>metagenomes</taxon>
        <taxon>ecological metagenomes</taxon>
    </lineage>
</organism>
<evidence type="ECO:0000256" key="1">
    <source>
        <dbReference type="SAM" id="Phobius"/>
    </source>
</evidence>
<gene>
    <name evidence="2" type="ORF">S01H4_62322</name>
</gene>
<keyword evidence="1" id="KW-0472">Membrane</keyword>
<proteinExistence type="predicted"/>